<dbReference type="STRING" id="989370.AOQ71_04205"/>
<keyword evidence="3" id="KW-1185">Reference proteome</keyword>
<reference evidence="2 3" key="1">
    <citation type="submission" date="2015-09" db="EMBL/GenBank/DDBJ databases">
        <title>Draft Genome Sequence of Bradyrhizobium manausense Strain BR 3351T, a Novel Symbiotic Nitrogen-Fixing Alphaproteobacterium Isolated from Brazilian Amazon Rain Forest.</title>
        <authorList>
            <person name="De Araujo J.L."/>
            <person name="Zilli J.E."/>
        </authorList>
    </citation>
    <scope>NUCLEOTIDE SEQUENCE [LARGE SCALE GENOMIC DNA]</scope>
    <source>
        <strain evidence="2 3">BR3351</strain>
    </source>
</reference>
<dbReference type="InterPro" id="IPR029063">
    <property type="entry name" value="SAM-dependent_MTases_sf"/>
</dbReference>
<dbReference type="InterPro" id="IPR025714">
    <property type="entry name" value="Methyltranfer_dom"/>
</dbReference>
<dbReference type="OrthoDB" id="163232at2"/>
<comment type="caution">
    <text evidence="2">The sequence shown here is derived from an EMBL/GenBank/DDBJ whole genome shotgun (WGS) entry which is preliminary data.</text>
</comment>
<dbReference type="Proteomes" id="UP000051936">
    <property type="component" value="Unassembled WGS sequence"/>
</dbReference>
<dbReference type="CDD" id="cd02440">
    <property type="entry name" value="AdoMet_MTases"/>
    <property type="match status" value="1"/>
</dbReference>
<dbReference type="RefSeq" id="WP_057742235.1">
    <property type="nucleotide sequence ID" value="NZ_LJYG01000019.1"/>
</dbReference>
<dbReference type="AlphaFoldDB" id="A0A0R3EC42"/>
<dbReference type="PANTHER" id="PTHR43861">
    <property type="entry name" value="TRANS-ACONITATE 2-METHYLTRANSFERASE-RELATED"/>
    <property type="match status" value="1"/>
</dbReference>
<evidence type="ECO:0000259" key="1">
    <source>
        <dbReference type="Pfam" id="PF13847"/>
    </source>
</evidence>
<evidence type="ECO:0000313" key="2">
    <source>
        <dbReference type="EMBL" id="KRQ17061.1"/>
    </source>
</evidence>
<feature type="domain" description="Methyltransferase" evidence="1">
    <location>
        <begin position="43"/>
        <end position="155"/>
    </location>
</feature>
<gene>
    <name evidence="2" type="ORF">AOQ71_04205</name>
</gene>
<sequence length="270" mass="29383">MRTEDLPSHVLKGGEEERARLAVVARVLAEPTRLLLDRSEPLDGCTAIDAGCGGGDITFELAKRVGRAGQVFGLDLDEDKIVLARAEAKRRGIPNVEFCRADVTHHWPVRGVSVVSVRFVLTHLVDPGKALKQAYEALRPGGMIVVQDIDCDGEFCDPPSAAFRRKGELFIEAVRKRGGDPFIGRRLVALLEAAGFSDVHSSMVQPYGGEGDVKRVPLLTFAAIRDALIQLGLTSIQEIGGITAELEAFLDRPNTTVGLPRIFHAWGRKQ</sequence>
<protein>
    <recommendedName>
        <fullName evidence="1">Methyltransferase domain-containing protein</fullName>
    </recommendedName>
</protein>
<accession>A0A0R3EC42</accession>
<dbReference type="Gene3D" id="3.40.50.150">
    <property type="entry name" value="Vaccinia Virus protein VP39"/>
    <property type="match status" value="1"/>
</dbReference>
<name>A0A0R3EC42_9BRAD</name>
<proteinExistence type="predicted"/>
<evidence type="ECO:0000313" key="3">
    <source>
        <dbReference type="Proteomes" id="UP000051936"/>
    </source>
</evidence>
<dbReference type="SUPFAM" id="SSF53335">
    <property type="entry name" value="S-adenosyl-L-methionine-dependent methyltransferases"/>
    <property type="match status" value="1"/>
</dbReference>
<organism evidence="2 3">
    <name type="scientific">Bradyrhizobium manausense</name>
    <dbReference type="NCBI Taxonomy" id="989370"/>
    <lineage>
        <taxon>Bacteria</taxon>
        <taxon>Pseudomonadati</taxon>
        <taxon>Pseudomonadota</taxon>
        <taxon>Alphaproteobacteria</taxon>
        <taxon>Hyphomicrobiales</taxon>
        <taxon>Nitrobacteraceae</taxon>
        <taxon>Bradyrhizobium</taxon>
    </lineage>
</organism>
<dbReference type="EMBL" id="LJYG01000019">
    <property type="protein sequence ID" value="KRQ17061.1"/>
    <property type="molecule type" value="Genomic_DNA"/>
</dbReference>
<dbReference type="Pfam" id="PF13847">
    <property type="entry name" value="Methyltransf_31"/>
    <property type="match status" value="1"/>
</dbReference>